<dbReference type="GO" id="GO:0000160">
    <property type="term" value="P:phosphorelay signal transduction system"/>
    <property type="evidence" value="ECO:0007669"/>
    <property type="project" value="UniProtKB-KW"/>
</dbReference>
<dbReference type="SUPFAM" id="SSF47384">
    <property type="entry name" value="Homodimeric domain of signal transducing histidine kinase"/>
    <property type="match status" value="1"/>
</dbReference>
<evidence type="ECO:0000256" key="1">
    <source>
        <dbReference type="ARBA" id="ARBA00000085"/>
    </source>
</evidence>
<feature type="domain" description="Histidine kinase" evidence="7">
    <location>
        <begin position="297"/>
        <end position="491"/>
    </location>
</feature>
<evidence type="ECO:0000259" key="7">
    <source>
        <dbReference type="PROSITE" id="PS50109"/>
    </source>
</evidence>
<dbReference type="CDD" id="cd00130">
    <property type="entry name" value="PAS"/>
    <property type="match status" value="1"/>
</dbReference>
<dbReference type="SMART" id="SM00387">
    <property type="entry name" value="HATPase_c"/>
    <property type="match status" value="1"/>
</dbReference>
<keyword evidence="3" id="KW-0597">Phosphoprotein</keyword>
<dbReference type="PROSITE" id="PS50109">
    <property type="entry name" value="HIS_KIN"/>
    <property type="match status" value="1"/>
</dbReference>
<name>A0ABD5W5R4_9EURY</name>
<feature type="domain" description="PAS" evidence="8">
    <location>
        <begin position="2"/>
        <end position="44"/>
    </location>
</feature>
<keyword evidence="4" id="KW-0808">Transferase</keyword>
<dbReference type="InterPro" id="IPR003594">
    <property type="entry name" value="HATPase_dom"/>
</dbReference>
<dbReference type="InterPro" id="IPR003018">
    <property type="entry name" value="GAF"/>
</dbReference>
<accession>A0ABD5W5R4</accession>
<dbReference type="InterPro" id="IPR003661">
    <property type="entry name" value="HisK_dim/P_dom"/>
</dbReference>
<evidence type="ECO:0000259" key="8">
    <source>
        <dbReference type="PROSITE" id="PS50112"/>
    </source>
</evidence>
<dbReference type="EMBL" id="JBHSZI010000001">
    <property type="protein sequence ID" value="MFC7059704.1"/>
    <property type="molecule type" value="Genomic_DNA"/>
</dbReference>
<dbReference type="RefSeq" id="WP_267162491.1">
    <property type="nucleotide sequence ID" value="NZ_CP112972.1"/>
</dbReference>
<proteinExistence type="predicted"/>
<dbReference type="AlphaFoldDB" id="A0ABD5W5R4"/>
<dbReference type="PANTHER" id="PTHR43711">
    <property type="entry name" value="TWO-COMPONENT HISTIDINE KINASE"/>
    <property type="match status" value="1"/>
</dbReference>
<dbReference type="NCBIfam" id="TIGR00229">
    <property type="entry name" value="sensory_box"/>
    <property type="match status" value="1"/>
</dbReference>
<dbReference type="Pfam" id="PF00512">
    <property type="entry name" value="HisKA"/>
    <property type="match status" value="1"/>
</dbReference>
<keyword evidence="9" id="KW-0067">ATP-binding</keyword>
<dbReference type="InterPro" id="IPR029016">
    <property type="entry name" value="GAF-like_dom_sf"/>
</dbReference>
<dbReference type="SMART" id="SM00388">
    <property type="entry name" value="HisKA"/>
    <property type="match status" value="1"/>
</dbReference>
<reference evidence="9 10" key="1">
    <citation type="journal article" date="2019" name="Int. J. Syst. Evol. Microbiol.">
        <title>The Global Catalogue of Microorganisms (GCM) 10K type strain sequencing project: providing services to taxonomists for standard genome sequencing and annotation.</title>
        <authorList>
            <consortium name="The Broad Institute Genomics Platform"/>
            <consortium name="The Broad Institute Genome Sequencing Center for Infectious Disease"/>
            <person name="Wu L."/>
            <person name="Ma J."/>
        </authorList>
    </citation>
    <scope>NUCLEOTIDE SEQUENCE [LARGE SCALE GENOMIC DNA]</scope>
    <source>
        <strain evidence="9 10">JCM 30072</strain>
    </source>
</reference>
<dbReference type="InterPro" id="IPR004358">
    <property type="entry name" value="Sig_transdc_His_kin-like_C"/>
</dbReference>
<protein>
    <recommendedName>
        <fullName evidence="2">histidine kinase</fullName>
        <ecNumber evidence="2">2.7.13.3</ecNumber>
    </recommendedName>
</protein>
<keyword evidence="10" id="KW-1185">Reference proteome</keyword>
<dbReference type="Pfam" id="PF02518">
    <property type="entry name" value="HATPase_c"/>
    <property type="match status" value="1"/>
</dbReference>
<dbReference type="EC" id="2.7.13.3" evidence="2"/>
<dbReference type="GO" id="GO:0005524">
    <property type="term" value="F:ATP binding"/>
    <property type="evidence" value="ECO:0007669"/>
    <property type="project" value="UniProtKB-KW"/>
</dbReference>
<keyword evidence="9" id="KW-0547">Nucleotide-binding</keyword>
<dbReference type="InterPro" id="IPR000014">
    <property type="entry name" value="PAS"/>
</dbReference>
<dbReference type="SUPFAM" id="SSF55785">
    <property type="entry name" value="PYP-like sensor domain (PAS domain)"/>
    <property type="match status" value="1"/>
</dbReference>
<keyword evidence="6" id="KW-0902">Two-component regulatory system</keyword>
<dbReference type="InterPro" id="IPR036097">
    <property type="entry name" value="HisK_dim/P_sf"/>
</dbReference>
<dbReference type="PANTHER" id="PTHR43711:SF1">
    <property type="entry name" value="HISTIDINE KINASE 1"/>
    <property type="match status" value="1"/>
</dbReference>
<dbReference type="Gene3D" id="3.30.565.10">
    <property type="entry name" value="Histidine kinase-like ATPase, C-terminal domain"/>
    <property type="match status" value="1"/>
</dbReference>
<dbReference type="Gene3D" id="1.10.287.130">
    <property type="match status" value="1"/>
</dbReference>
<dbReference type="Pfam" id="PF13426">
    <property type="entry name" value="PAS_9"/>
    <property type="match status" value="1"/>
</dbReference>
<dbReference type="InterPro" id="IPR005467">
    <property type="entry name" value="His_kinase_dom"/>
</dbReference>
<sequence length="491" mass="54446">MSEQIKAAFLDVLESPFFGFDQSGAIIDWNQAALETTGYTESELAELSFADFFEGLDRDTDVTDVRSESLFEGELVTATDDRIPYEFKFHPLSGETDAALGAIGHDITHRRSQRETIETRERVLREMYGIISDQELSFTAQVEALLELGREELGTKYGTLSRIEGTEYVFEVVATEDNSIQAGDVAPVSATNCEIAASTRETLVLGDVARDAPDETDRAGYTEWGIACYIGAPVVIDDEVYGTFCFYGTTPRDGQFSGWEVTLVDLMSRWVSHELQHEQTESQLQQQNERLERFASIVSHDLRNPLGVAQMSLKSARESGDEDDFESVEDAHDRIEKMIEEMLTVACAGGNIDDTESVKLEQLAIEAWDVVDAEGATLENDFDWSATVDADPNLLQHVFENTFRNATDHNDRPLTVSVGMLADDNGFYIKDDGDGIPEDEREDIFEHGYTTSNEGTGIGLYIVTDIIDGHGWDIAATDSSNGGARFEITTE</sequence>
<evidence type="ECO:0000256" key="4">
    <source>
        <dbReference type="ARBA" id="ARBA00022679"/>
    </source>
</evidence>
<organism evidence="9 10">
    <name type="scientific">Halovenus salina</name>
    <dbReference type="NCBI Taxonomy" id="1510225"/>
    <lineage>
        <taxon>Archaea</taxon>
        <taxon>Methanobacteriati</taxon>
        <taxon>Methanobacteriota</taxon>
        <taxon>Stenosarchaea group</taxon>
        <taxon>Halobacteria</taxon>
        <taxon>Halobacteriales</taxon>
        <taxon>Haloarculaceae</taxon>
        <taxon>Halovenus</taxon>
    </lineage>
</organism>
<dbReference type="SMART" id="SM00091">
    <property type="entry name" value="PAS"/>
    <property type="match status" value="1"/>
</dbReference>
<gene>
    <name evidence="9" type="ORF">ACFQQG_17805</name>
</gene>
<evidence type="ECO:0000256" key="3">
    <source>
        <dbReference type="ARBA" id="ARBA00022553"/>
    </source>
</evidence>
<dbReference type="PROSITE" id="PS50112">
    <property type="entry name" value="PAS"/>
    <property type="match status" value="1"/>
</dbReference>
<dbReference type="CDD" id="cd00082">
    <property type="entry name" value="HisKA"/>
    <property type="match status" value="1"/>
</dbReference>
<dbReference type="SMART" id="SM00065">
    <property type="entry name" value="GAF"/>
    <property type="match status" value="1"/>
</dbReference>
<dbReference type="InterPro" id="IPR036890">
    <property type="entry name" value="HATPase_C_sf"/>
</dbReference>
<dbReference type="SUPFAM" id="SSF55781">
    <property type="entry name" value="GAF domain-like"/>
    <property type="match status" value="1"/>
</dbReference>
<comment type="catalytic activity">
    <reaction evidence="1">
        <text>ATP + protein L-histidine = ADP + protein N-phospho-L-histidine.</text>
        <dbReference type="EC" id="2.7.13.3"/>
    </reaction>
</comment>
<dbReference type="Gene3D" id="3.30.450.20">
    <property type="entry name" value="PAS domain"/>
    <property type="match status" value="1"/>
</dbReference>
<dbReference type="Proteomes" id="UP001596445">
    <property type="component" value="Unassembled WGS sequence"/>
</dbReference>
<dbReference type="Gene3D" id="3.30.450.40">
    <property type="match status" value="1"/>
</dbReference>
<dbReference type="GO" id="GO:0004673">
    <property type="term" value="F:protein histidine kinase activity"/>
    <property type="evidence" value="ECO:0007669"/>
    <property type="project" value="UniProtKB-EC"/>
</dbReference>
<comment type="caution">
    <text evidence="9">The sequence shown here is derived from an EMBL/GenBank/DDBJ whole genome shotgun (WGS) entry which is preliminary data.</text>
</comment>
<dbReference type="InterPro" id="IPR035965">
    <property type="entry name" value="PAS-like_dom_sf"/>
</dbReference>
<evidence type="ECO:0000256" key="5">
    <source>
        <dbReference type="ARBA" id="ARBA00022777"/>
    </source>
</evidence>
<keyword evidence="5" id="KW-0418">Kinase</keyword>
<dbReference type="CDD" id="cd00075">
    <property type="entry name" value="HATPase"/>
    <property type="match status" value="1"/>
</dbReference>
<dbReference type="InterPro" id="IPR050736">
    <property type="entry name" value="Sensor_HK_Regulatory"/>
</dbReference>
<dbReference type="GeneID" id="76631892"/>
<evidence type="ECO:0000313" key="10">
    <source>
        <dbReference type="Proteomes" id="UP001596445"/>
    </source>
</evidence>
<evidence type="ECO:0000313" key="9">
    <source>
        <dbReference type="EMBL" id="MFC7059704.1"/>
    </source>
</evidence>
<dbReference type="Pfam" id="PF01590">
    <property type="entry name" value="GAF"/>
    <property type="match status" value="1"/>
</dbReference>
<evidence type="ECO:0000256" key="6">
    <source>
        <dbReference type="ARBA" id="ARBA00023012"/>
    </source>
</evidence>
<dbReference type="SUPFAM" id="SSF55874">
    <property type="entry name" value="ATPase domain of HSP90 chaperone/DNA topoisomerase II/histidine kinase"/>
    <property type="match status" value="1"/>
</dbReference>
<dbReference type="PRINTS" id="PR00344">
    <property type="entry name" value="BCTRLSENSOR"/>
</dbReference>
<evidence type="ECO:0000256" key="2">
    <source>
        <dbReference type="ARBA" id="ARBA00012438"/>
    </source>
</evidence>